<dbReference type="HAMAP" id="MF_00651">
    <property type="entry name" value="Nuclease_YqgF"/>
    <property type="match status" value="1"/>
</dbReference>
<dbReference type="CDD" id="cd16964">
    <property type="entry name" value="YqgF"/>
    <property type="match status" value="1"/>
</dbReference>
<keyword evidence="1 5" id="KW-0963">Cytoplasm</keyword>
<dbReference type="InterPro" id="IPR005227">
    <property type="entry name" value="YqgF"/>
</dbReference>
<organism evidence="8 9">
    <name type="scientific">Pengzhenrongella frigida</name>
    <dbReference type="NCBI Taxonomy" id="1259133"/>
    <lineage>
        <taxon>Bacteria</taxon>
        <taxon>Bacillati</taxon>
        <taxon>Actinomycetota</taxon>
        <taxon>Actinomycetes</taxon>
        <taxon>Micrococcales</taxon>
        <taxon>Pengzhenrongella</taxon>
    </lineage>
</organism>
<accession>A0A4Q5N408</accession>
<comment type="subcellular location">
    <subcellularLocation>
        <location evidence="5">Cytoplasm</location>
    </subcellularLocation>
</comment>
<proteinExistence type="inferred from homology"/>
<evidence type="ECO:0000256" key="1">
    <source>
        <dbReference type="ARBA" id="ARBA00022490"/>
    </source>
</evidence>
<comment type="caution">
    <text evidence="8">The sequence shown here is derived from an EMBL/GenBank/DDBJ whole genome shotgun (WGS) entry which is preliminary data.</text>
</comment>
<dbReference type="PANTHER" id="PTHR33317">
    <property type="entry name" value="POLYNUCLEOTIDYL TRANSFERASE, RIBONUCLEASE H-LIKE SUPERFAMILY PROTEIN"/>
    <property type="match status" value="1"/>
</dbReference>
<dbReference type="RefSeq" id="WP_130100896.1">
    <property type="nucleotide sequence ID" value="NZ_SDWW01000002.1"/>
</dbReference>
<dbReference type="GO" id="GO:0016788">
    <property type="term" value="F:hydrolase activity, acting on ester bonds"/>
    <property type="evidence" value="ECO:0007669"/>
    <property type="project" value="UniProtKB-UniRule"/>
</dbReference>
<dbReference type="GO" id="GO:0000967">
    <property type="term" value="P:rRNA 5'-end processing"/>
    <property type="evidence" value="ECO:0007669"/>
    <property type="project" value="UniProtKB-UniRule"/>
</dbReference>
<dbReference type="Pfam" id="PF03652">
    <property type="entry name" value="RuvX"/>
    <property type="match status" value="1"/>
</dbReference>
<gene>
    <name evidence="8" type="primary">ruvX</name>
    <name evidence="8" type="ORF">EUA98_01305</name>
</gene>
<dbReference type="OrthoDB" id="9790539at2"/>
<evidence type="ECO:0000313" key="9">
    <source>
        <dbReference type="Proteomes" id="UP000293764"/>
    </source>
</evidence>
<protein>
    <recommendedName>
        <fullName evidence="5">Putative pre-16S rRNA nuclease</fullName>
        <ecNumber evidence="5">3.1.-.-</ecNumber>
    </recommendedName>
</protein>
<evidence type="ECO:0000256" key="6">
    <source>
        <dbReference type="SAM" id="MobiDB-lite"/>
    </source>
</evidence>
<dbReference type="GO" id="GO:0005829">
    <property type="term" value="C:cytosol"/>
    <property type="evidence" value="ECO:0007669"/>
    <property type="project" value="TreeGrafter"/>
</dbReference>
<keyword evidence="3 5" id="KW-0540">Nuclease</keyword>
<dbReference type="Gene3D" id="3.30.420.140">
    <property type="entry name" value="YqgF/RNase H-like domain"/>
    <property type="match status" value="1"/>
</dbReference>
<keyword evidence="2 5" id="KW-0690">Ribosome biogenesis</keyword>
<dbReference type="AlphaFoldDB" id="A0A4Q5N408"/>
<evidence type="ECO:0000256" key="4">
    <source>
        <dbReference type="ARBA" id="ARBA00022801"/>
    </source>
</evidence>
<sequence>MSATTRVDRGVRLGVDVGSVRVGLATSDPDGMIATPIDTLRRPKSLARIVREVADRGAVIVYVGLPVHLSGAEGSASEAARNYAGALASAVAPVAVRLVDERMSTVSAHRALHESGRAGRSHRQVVDQAAAVVILQSALEKERVTGARAGEPVAGDPAGANGHPSGIGEATER</sequence>
<evidence type="ECO:0000256" key="5">
    <source>
        <dbReference type="HAMAP-Rule" id="MF_00651"/>
    </source>
</evidence>
<feature type="region of interest" description="Disordered" evidence="6">
    <location>
        <begin position="146"/>
        <end position="173"/>
    </location>
</feature>
<comment type="function">
    <text evidence="5">Could be a nuclease involved in processing of the 5'-end of pre-16S rRNA.</text>
</comment>
<dbReference type="EC" id="3.1.-.-" evidence="5"/>
<dbReference type="InterPro" id="IPR012337">
    <property type="entry name" value="RNaseH-like_sf"/>
</dbReference>
<keyword evidence="9" id="KW-1185">Reference proteome</keyword>
<dbReference type="EMBL" id="SDWW01000002">
    <property type="protein sequence ID" value="RYV52906.1"/>
    <property type="molecule type" value="Genomic_DNA"/>
</dbReference>
<feature type="domain" description="YqgF/RNase H-like" evidence="7">
    <location>
        <begin position="10"/>
        <end position="108"/>
    </location>
</feature>
<reference evidence="8 9" key="1">
    <citation type="submission" date="2019-01" db="EMBL/GenBank/DDBJ databases">
        <title>Novel species of Cellulomonas.</title>
        <authorList>
            <person name="Liu Q."/>
            <person name="Xin Y.-H."/>
        </authorList>
    </citation>
    <scope>NUCLEOTIDE SEQUENCE [LARGE SCALE GENOMIC DNA]</scope>
    <source>
        <strain evidence="8 9">HLT2-17</strain>
    </source>
</reference>
<dbReference type="InterPro" id="IPR006641">
    <property type="entry name" value="YqgF/RNaseH-like_dom"/>
</dbReference>
<dbReference type="PANTHER" id="PTHR33317:SF4">
    <property type="entry name" value="POLYNUCLEOTIDYL TRANSFERASE, RIBONUCLEASE H-LIKE SUPERFAMILY PROTEIN"/>
    <property type="match status" value="1"/>
</dbReference>
<dbReference type="GO" id="GO:0004518">
    <property type="term" value="F:nuclease activity"/>
    <property type="evidence" value="ECO:0007669"/>
    <property type="project" value="UniProtKB-KW"/>
</dbReference>
<dbReference type="Proteomes" id="UP000293764">
    <property type="component" value="Unassembled WGS sequence"/>
</dbReference>
<dbReference type="NCBIfam" id="TIGR00250">
    <property type="entry name" value="RNAse_H_YqgF"/>
    <property type="match status" value="1"/>
</dbReference>
<name>A0A4Q5N408_9MICO</name>
<evidence type="ECO:0000256" key="2">
    <source>
        <dbReference type="ARBA" id="ARBA00022517"/>
    </source>
</evidence>
<evidence type="ECO:0000259" key="7">
    <source>
        <dbReference type="SMART" id="SM00732"/>
    </source>
</evidence>
<evidence type="ECO:0000313" key="8">
    <source>
        <dbReference type="EMBL" id="RYV52906.1"/>
    </source>
</evidence>
<dbReference type="InterPro" id="IPR037027">
    <property type="entry name" value="YqgF/RNaseH-like_dom_sf"/>
</dbReference>
<dbReference type="SUPFAM" id="SSF53098">
    <property type="entry name" value="Ribonuclease H-like"/>
    <property type="match status" value="1"/>
</dbReference>
<comment type="similarity">
    <text evidence="5">Belongs to the YqgF HJR family.</text>
</comment>
<evidence type="ECO:0000256" key="3">
    <source>
        <dbReference type="ARBA" id="ARBA00022722"/>
    </source>
</evidence>
<dbReference type="SMART" id="SM00732">
    <property type="entry name" value="YqgFc"/>
    <property type="match status" value="1"/>
</dbReference>
<keyword evidence="4 5" id="KW-0378">Hydrolase</keyword>